<dbReference type="Proteomes" id="UP000521943">
    <property type="component" value="Unassembled WGS sequence"/>
</dbReference>
<sequence length="152" mass="17213">MRLLTLRAAIADLSFGLYQTTTSGRERNPTHQMTCRAKLMSPLRQLLLPTRRARASIERLTYSNSGVDVLTDIRSHNFAHIHLREVKSLRDRSHKRLGKATWNMQSPEGIAPAKHISSRERSLGNARKRFRDDLAKGATSEGERKAHMPCVA</sequence>
<reference evidence="2 3" key="1">
    <citation type="submission" date="2020-07" db="EMBL/GenBank/DDBJ databases">
        <title>Comparative genomics of pyrophilous fungi reveals a link between fire events and developmental genes.</title>
        <authorList>
            <consortium name="DOE Joint Genome Institute"/>
            <person name="Steindorff A.S."/>
            <person name="Carver A."/>
            <person name="Calhoun S."/>
            <person name="Stillman K."/>
            <person name="Liu H."/>
            <person name="Lipzen A."/>
            <person name="Pangilinan J."/>
            <person name="Labutti K."/>
            <person name="Bruns T.D."/>
            <person name="Grigoriev I.V."/>
        </authorList>
    </citation>
    <scope>NUCLEOTIDE SEQUENCE [LARGE SCALE GENOMIC DNA]</scope>
    <source>
        <strain evidence="2 3">CBS 144469</strain>
    </source>
</reference>
<evidence type="ECO:0000313" key="3">
    <source>
        <dbReference type="Proteomes" id="UP000521943"/>
    </source>
</evidence>
<proteinExistence type="predicted"/>
<protein>
    <submittedName>
        <fullName evidence="2">Uncharacterized protein</fullName>
    </submittedName>
</protein>
<dbReference type="AlphaFoldDB" id="A0A8H6HLM5"/>
<evidence type="ECO:0000256" key="1">
    <source>
        <dbReference type="SAM" id="MobiDB-lite"/>
    </source>
</evidence>
<evidence type="ECO:0000313" key="2">
    <source>
        <dbReference type="EMBL" id="KAF6748706.1"/>
    </source>
</evidence>
<dbReference type="EMBL" id="JACGCI010000069">
    <property type="protein sequence ID" value="KAF6748706.1"/>
    <property type="molecule type" value="Genomic_DNA"/>
</dbReference>
<feature type="region of interest" description="Disordered" evidence="1">
    <location>
        <begin position="113"/>
        <end position="152"/>
    </location>
</feature>
<feature type="compositionally biased region" description="Basic and acidic residues" evidence="1">
    <location>
        <begin position="130"/>
        <end position="146"/>
    </location>
</feature>
<accession>A0A8H6HLM5</accession>
<comment type="caution">
    <text evidence="2">The sequence shown here is derived from an EMBL/GenBank/DDBJ whole genome shotgun (WGS) entry which is preliminary data.</text>
</comment>
<gene>
    <name evidence="2" type="ORF">DFP72DRAFT_556345</name>
</gene>
<name>A0A8H6HLM5_9AGAR</name>
<keyword evidence="3" id="KW-1185">Reference proteome</keyword>
<organism evidence="2 3">
    <name type="scientific">Ephemerocybe angulata</name>
    <dbReference type="NCBI Taxonomy" id="980116"/>
    <lineage>
        <taxon>Eukaryota</taxon>
        <taxon>Fungi</taxon>
        <taxon>Dikarya</taxon>
        <taxon>Basidiomycota</taxon>
        <taxon>Agaricomycotina</taxon>
        <taxon>Agaricomycetes</taxon>
        <taxon>Agaricomycetidae</taxon>
        <taxon>Agaricales</taxon>
        <taxon>Agaricineae</taxon>
        <taxon>Psathyrellaceae</taxon>
        <taxon>Ephemerocybe</taxon>
    </lineage>
</organism>